<dbReference type="Proteomes" id="UP000681722">
    <property type="component" value="Unassembled WGS sequence"/>
</dbReference>
<dbReference type="EMBL" id="CAJNOQ010025639">
    <property type="protein sequence ID" value="CAF1539089.1"/>
    <property type="molecule type" value="Genomic_DNA"/>
</dbReference>
<evidence type="ECO:0000313" key="4">
    <source>
        <dbReference type="Proteomes" id="UP000663829"/>
    </source>
</evidence>
<evidence type="ECO:0000256" key="1">
    <source>
        <dbReference type="SAM" id="Phobius"/>
    </source>
</evidence>
<keyword evidence="1" id="KW-0812">Transmembrane</keyword>
<evidence type="ECO:0000313" key="2">
    <source>
        <dbReference type="EMBL" id="CAF1539089.1"/>
    </source>
</evidence>
<feature type="transmembrane region" description="Helical" evidence="1">
    <location>
        <begin position="154"/>
        <end position="177"/>
    </location>
</feature>
<feature type="transmembrane region" description="Helical" evidence="1">
    <location>
        <begin position="31"/>
        <end position="58"/>
    </location>
</feature>
<sequence>MISSDDKTNENDTVEKDVNITVKTVKLQRHWAYFSIILLISTIIYFTIIPIISLTIALKRLSKECPIADLSFRLLFLINGIMSVPVLPLLCLTVICGNQNTKGLKKIYTSLINFVLLLLIVSILFCYLILGSIEIINIKNRQHASQKNSCRKTIYYSAWTIIIITYAQIGLITLYFIELFRRSCTYKTSNTNENSLTDI</sequence>
<keyword evidence="1" id="KW-0472">Membrane</keyword>
<evidence type="ECO:0000313" key="3">
    <source>
        <dbReference type="EMBL" id="CAF4399257.1"/>
    </source>
</evidence>
<feature type="transmembrane region" description="Helical" evidence="1">
    <location>
        <begin position="70"/>
        <end position="95"/>
    </location>
</feature>
<keyword evidence="1" id="KW-1133">Transmembrane helix</keyword>
<feature type="transmembrane region" description="Helical" evidence="1">
    <location>
        <begin position="107"/>
        <end position="133"/>
    </location>
</feature>
<protein>
    <submittedName>
        <fullName evidence="2">Uncharacterized protein</fullName>
    </submittedName>
</protein>
<comment type="caution">
    <text evidence="2">The sequence shown here is derived from an EMBL/GenBank/DDBJ whole genome shotgun (WGS) entry which is preliminary data.</text>
</comment>
<reference evidence="2" key="1">
    <citation type="submission" date="2021-02" db="EMBL/GenBank/DDBJ databases">
        <authorList>
            <person name="Nowell W R."/>
        </authorList>
    </citation>
    <scope>NUCLEOTIDE SEQUENCE</scope>
</reference>
<keyword evidence="4" id="KW-1185">Reference proteome</keyword>
<dbReference type="AlphaFoldDB" id="A0A815VYV8"/>
<dbReference type="Proteomes" id="UP000663829">
    <property type="component" value="Unassembled WGS sequence"/>
</dbReference>
<proteinExistence type="predicted"/>
<gene>
    <name evidence="2" type="ORF">GPM918_LOCUS38522</name>
    <name evidence="3" type="ORF">SRO942_LOCUS39349</name>
</gene>
<organism evidence="2 4">
    <name type="scientific">Didymodactylos carnosus</name>
    <dbReference type="NCBI Taxonomy" id="1234261"/>
    <lineage>
        <taxon>Eukaryota</taxon>
        <taxon>Metazoa</taxon>
        <taxon>Spiralia</taxon>
        <taxon>Gnathifera</taxon>
        <taxon>Rotifera</taxon>
        <taxon>Eurotatoria</taxon>
        <taxon>Bdelloidea</taxon>
        <taxon>Philodinida</taxon>
        <taxon>Philodinidae</taxon>
        <taxon>Didymodactylos</taxon>
    </lineage>
</organism>
<name>A0A815VYV8_9BILA</name>
<accession>A0A815VYV8</accession>
<dbReference type="EMBL" id="CAJOBC010091262">
    <property type="protein sequence ID" value="CAF4399257.1"/>
    <property type="molecule type" value="Genomic_DNA"/>
</dbReference>